<name>A0A8S1RY04_9CILI</name>
<evidence type="ECO:0000313" key="2">
    <source>
        <dbReference type="EMBL" id="CAD8132280.1"/>
    </source>
</evidence>
<keyword evidence="1" id="KW-0732">Signal</keyword>
<evidence type="ECO:0000256" key="1">
    <source>
        <dbReference type="SAM" id="SignalP"/>
    </source>
</evidence>
<feature type="signal peptide" evidence="1">
    <location>
        <begin position="1"/>
        <end position="19"/>
    </location>
</feature>
<proteinExistence type="predicted"/>
<accession>A0A8S1RY04</accession>
<reference evidence="2" key="1">
    <citation type="submission" date="2021-01" db="EMBL/GenBank/DDBJ databases">
        <authorList>
            <consortium name="Genoscope - CEA"/>
            <person name="William W."/>
        </authorList>
    </citation>
    <scope>NUCLEOTIDE SEQUENCE</scope>
</reference>
<gene>
    <name evidence="2" type="ORF">PPENT_87.1.T0010532</name>
</gene>
<protein>
    <submittedName>
        <fullName evidence="2">Uncharacterized protein</fullName>
    </submittedName>
</protein>
<keyword evidence="3" id="KW-1185">Reference proteome</keyword>
<evidence type="ECO:0000313" key="3">
    <source>
        <dbReference type="Proteomes" id="UP000689195"/>
    </source>
</evidence>
<dbReference type="AlphaFoldDB" id="A0A8S1RY04"/>
<dbReference type="Proteomes" id="UP000689195">
    <property type="component" value="Unassembled WGS sequence"/>
</dbReference>
<sequence>MQRFLFITLLAFGTYGALTANFWCDCTEFTSQTECNNVVDCVWGTACGVKPCKDVATTVCDTLDVCSLNNAGVCEDKQACSTYEAAKPILCMIQKGNCSASLTANANGKYTCSTYTPVTDCAALAVTACSNNFVDEQNFCWVNAATNKCDKFNMESCSGIPMDVCADLGCDASGTACKAVTCSSFTTESTCTVANDGIFGAQTLCKWDKTANTCGDRSDVADYTQDTCSKNTDGGYYWSNDACVACEDESEDSSSPYLLASLAVFLAIIQ</sequence>
<comment type="caution">
    <text evidence="2">The sequence shown here is derived from an EMBL/GenBank/DDBJ whole genome shotgun (WGS) entry which is preliminary data.</text>
</comment>
<feature type="chain" id="PRO_5035866568" evidence="1">
    <location>
        <begin position="20"/>
        <end position="270"/>
    </location>
</feature>
<organism evidence="2 3">
    <name type="scientific">Paramecium pentaurelia</name>
    <dbReference type="NCBI Taxonomy" id="43138"/>
    <lineage>
        <taxon>Eukaryota</taxon>
        <taxon>Sar</taxon>
        <taxon>Alveolata</taxon>
        <taxon>Ciliophora</taxon>
        <taxon>Intramacronucleata</taxon>
        <taxon>Oligohymenophorea</taxon>
        <taxon>Peniculida</taxon>
        <taxon>Parameciidae</taxon>
        <taxon>Paramecium</taxon>
    </lineage>
</organism>
<dbReference type="OrthoDB" id="289937at2759"/>
<dbReference type="EMBL" id="CAJJDO010000001">
    <property type="protein sequence ID" value="CAD8132280.1"/>
    <property type="molecule type" value="Genomic_DNA"/>
</dbReference>